<dbReference type="Proteomes" id="UP000604046">
    <property type="component" value="Unassembled WGS sequence"/>
</dbReference>
<organism evidence="15 16">
    <name type="scientific">Symbiodinium natans</name>
    <dbReference type="NCBI Taxonomy" id="878477"/>
    <lineage>
        <taxon>Eukaryota</taxon>
        <taxon>Sar</taxon>
        <taxon>Alveolata</taxon>
        <taxon>Dinophyceae</taxon>
        <taxon>Suessiales</taxon>
        <taxon>Symbiodiniaceae</taxon>
        <taxon>Symbiodinium</taxon>
    </lineage>
</organism>
<feature type="non-terminal residue" evidence="15">
    <location>
        <position position="1"/>
    </location>
</feature>
<evidence type="ECO:0000256" key="12">
    <source>
        <dbReference type="ARBA" id="ARBA00023303"/>
    </source>
</evidence>
<evidence type="ECO:0000256" key="4">
    <source>
        <dbReference type="ARBA" id="ARBA00022673"/>
    </source>
</evidence>
<comment type="subcellular location">
    <subcellularLocation>
        <location evidence="1">Membrane</location>
        <topology evidence="1">Multi-pass membrane protein</topology>
    </subcellularLocation>
</comment>
<evidence type="ECO:0000256" key="1">
    <source>
        <dbReference type="ARBA" id="ARBA00004141"/>
    </source>
</evidence>
<evidence type="ECO:0000256" key="9">
    <source>
        <dbReference type="ARBA" id="ARBA00023065"/>
    </source>
</evidence>
<evidence type="ECO:0000256" key="3">
    <source>
        <dbReference type="ARBA" id="ARBA00022568"/>
    </source>
</evidence>
<dbReference type="Pfam" id="PF00520">
    <property type="entry name" value="Ion_trans"/>
    <property type="match status" value="1"/>
</dbReference>
<dbReference type="SUPFAM" id="SSF81324">
    <property type="entry name" value="Voltage-gated potassium channels"/>
    <property type="match status" value="1"/>
</dbReference>
<keyword evidence="12" id="KW-0407">Ion channel</keyword>
<evidence type="ECO:0000313" key="16">
    <source>
        <dbReference type="Proteomes" id="UP000604046"/>
    </source>
</evidence>
<dbReference type="GO" id="GO:0098703">
    <property type="term" value="P:calcium ion import across plasma membrane"/>
    <property type="evidence" value="ECO:0007669"/>
    <property type="project" value="TreeGrafter"/>
</dbReference>
<keyword evidence="9" id="KW-0406">Ion transport</keyword>
<evidence type="ECO:0000256" key="8">
    <source>
        <dbReference type="ARBA" id="ARBA00022989"/>
    </source>
</evidence>
<dbReference type="GO" id="GO:0005891">
    <property type="term" value="C:voltage-gated calcium channel complex"/>
    <property type="evidence" value="ECO:0007669"/>
    <property type="project" value="TreeGrafter"/>
</dbReference>
<evidence type="ECO:0000256" key="11">
    <source>
        <dbReference type="ARBA" id="ARBA00023180"/>
    </source>
</evidence>
<name>A0A812LRQ1_9DINO</name>
<dbReference type="InterPro" id="IPR050599">
    <property type="entry name" value="VDCC_alpha-1_subunit"/>
</dbReference>
<dbReference type="PANTHER" id="PTHR45628:SF7">
    <property type="entry name" value="VOLTAGE-DEPENDENT CALCIUM CHANNEL TYPE A SUBUNIT ALPHA-1"/>
    <property type="match status" value="1"/>
</dbReference>
<keyword evidence="8 13" id="KW-1133">Transmembrane helix</keyword>
<evidence type="ECO:0000259" key="14">
    <source>
        <dbReference type="Pfam" id="PF00520"/>
    </source>
</evidence>
<sequence>MHLLRCRVYWTGEERFWNWFDVFLAISGVTDVTLQIVTEDTSDIFGASLLRFCRLIRLARIVKVFRLKFMKDLRLMVKGWIAGIRTLALAFTLLFVVLYVISGFATMTIGSSQLTSEVGLQVYFDTIPAAMFTAFRCFTGECVNDTGHSITSILGAEFGVIFILPFVASYMLVTMGIFNVILAVYVDITMKAAKENEAVTAEQYARESIRIARMTRELLK</sequence>
<evidence type="ECO:0000256" key="6">
    <source>
        <dbReference type="ARBA" id="ARBA00022837"/>
    </source>
</evidence>
<dbReference type="InterPro" id="IPR005821">
    <property type="entry name" value="Ion_trans_dom"/>
</dbReference>
<dbReference type="Gene3D" id="1.20.120.350">
    <property type="entry name" value="Voltage-gated potassium channels. Chain C"/>
    <property type="match status" value="1"/>
</dbReference>
<dbReference type="EMBL" id="CAJNDS010001058">
    <property type="protein sequence ID" value="CAE7245927.1"/>
    <property type="molecule type" value="Genomic_DNA"/>
</dbReference>
<evidence type="ECO:0000256" key="5">
    <source>
        <dbReference type="ARBA" id="ARBA00022692"/>
    </source>
</evidence>
<reference evidence="15" key="1">
    <citation type="submission" date="2021-02" db="EMBL/GenBank/DDBJ databases">
        <authorList>
            <person name="Dougan E. K."/>
            <person name="Rhodes N."/>
            <person name="Thang M."/>
            <person name="Chan C."/>
        </authorList>
    </citation>
    <scope>NUCLEOTIDE SEQUENCE</scope>
</reference>
<evidence type="ECO:0000256" key="2">
    <source>
        <dbReference type="ARBA" id="ARBA00022448"/>
    </source>
</evidence>
<feature type="domain" description="Ion transport" evidence="14">
    <location>
        <begin position="15"/>
        <end position="192"/>
    </location>
</feature>
<dbReference type="PANTHER" id="PTHR45628">
    <property type="entry name" value="VOLTAGE-DEPENDENT CALCIUM CHANNEL TYPE A SUBUNIT ALPHA-1"/>
    <property type="match status" value="1"/>
</dbReference>
<dbReference type="Gene3D" id="1.10.287.70">
    <property type="match status" value="1"/>
</dbReference>
<proteinExistence type="predicted"/>
<keyword evidence="3" id="KW-0109">Calcium transport</keyword>
<keyword evidence="4" id="KW-0107">Calcium channel</keyword>
<gene>
    <name evidence="15" type="primary">CACNA1A</name>
    <name evidence="15" type="ORF">SNAT2548_LOCUS11645</name>
</gene>
<keyword evidence="10 13" id="KW-0472">Membrane</keyword>
<dbReference type="AlphaFoldDB" id="A0A812LRQ1"/>
<keyword evidence="6" id="KW-0106">Calcium</keyword>
<feature type="transmembrane region" description="Helical" evidence="13">
    <location>
        <begin position="75"/>
        <end position="101"/>
    </location>
</feature>
<evidence type="ECO:0000256" key="10">
    <source>
        <dbReference type="ARBA" id="ARBA00023136"/>
    </source>
</evidence>
<feature type="transmembrane region" description="Helical" evidence="13">
    <location>
        <begin position="158"/>
        <end position="186"/>
    </location>
</feature>
<keyword evidence="2" id="KW-0813">Transport</keyword>
<keyword evidence="11" id="KW-0325">Glycoprotein</keyword>
<comment type="caution">
    <text evidence="15">The sequence shown here is derived from an EMBL/GenBank/DDBJ whole genome shotgun (WGS) entry which is preliminary data.</text>
</comment>
<protein>
    <submittedName>
        <fullName evidence="15">CACNA1A protein</fullName>
    </submittedName>
</protein>
<dbReference type="InterPro" id="IPR027359">
    <property type="entry name" value="Volt_channel_dom_sf"/>
</dbReference>
<evidence type="ECO:0000256" key="7">
    <source>
        <dbReference type="ARBA" id="ARBA00022882"/>
    </source>
</evidence>
<keyword evidence="16" id="KW-1185">Reference proteome</keyword>
<keyword evidence="7" id="KW-0851">Voltage-gated channel</keyword>
<dbReference type="GO" id="GO:0008331">
    <property type="term" value="F:high voltage-gated calcium channel activity"/>
    <property type="evidence" value="ECO:0007669"/>
    <property type="project" value="TreeGrafter"/>
</dbReference>
<keyword evidence="5 13" id="KW-0812">Transmembrane</keyword>
<evidence type="ECO:0000313" key="15">
    <source>
        <dbReference type="EMBL" id="CAE7245927.1"/>
    </source>
</evidence>
<accession>A0A812LRQ1</accession>
<evidence type="ECO:0000256" key="13">
    <source>
        <dbReference type="SAM" id="Phobius"/>
    </source>
</evidence>